<evidence type="ECO:0000256" key="2">
    <source>
        <dbReference type="ARBA" id="ARBA00023125"/>
    </source>
</evidence>
<dbReference type="RefSeq" id="WP_304599832.1">
    <property type="nucleotide sequence ID" value="NZ_JAUQYP010000001.1"/>
</dbReference>
<dbReference type="Pfam" id="PF00356">
    <property type="entry name" value="LacI"/>
    <property type="match status" value="1"/>
</dbReference>
<dbReference type="SMART" id="SM00354">
    <property type="entry name" value="HTH_LACI"/>
    <property type="match status" value="1"/>
</dbReference>
<dbReference type="Proteomes" id="UP001232536">
    <property type="component" value="Unassembled WGS sequence"/>
</dbReference>
<dbReference type="InterPro" id="IPR010982">
    <property type="entry name" value="Lambda_DNA-bd_dom_sf"/>
</dbReference>
<dbReference type="PANTHER" id="PTHR30146">
    <property type="entry name" value="LACI-RELATED TRANSCRIPTIONAL REPRESSOR"/>
    <property type="match status" value="1"/>
</dbReference>
<dbReference type="InterPro" id="IPR028082">
    <property type="entry name" value="Peripla_BP_I"/>
</dbReference>
<keyword evidence="6" id="KW-1185">Reference proteome</keyword>
<dbReference type="PROSITE" id="PS50932">
    <property type="entry name" value="HTH_LACI_2"/>
    <property type="match status" value="1"/>
</dbReference>
<name>A0ABT9D5Q9_9CELL</name>
<reference evidence="5 6" key="1">
    <citation type="submission" date="2023-07" db="EMBL/GenBank/DDBJ databases">
        <title>Description of novel actinomycetes strains, isolated from tidal flat sediment.</title>
        <authorList>
            <person name="Lu C."/>
        </authorList>
    </citation>
    <scope>NUCLEOTIDE SEQUENCE [LARGE SCALE GENOMIC DNA]</scope>
    <source>
        <strain evidence="5 6">SYSU T00b441</strain>
    </source>
</reference>
<gene>
    <name evidence="5" type="ORF">Q6348_02895</name>
</gene>
<sequence>MRLRLVDIAQRAGVSEATVSRVLNEKQVSDAARDKVLTAIDVLGYERPARLRRRATGLVGLVVPELTNPVFPLFAQLIETALAKHGYVPLLCTQTPNGLHEDEYVEMLLEQGTSGIIFVSGIHAITEADTDRYARLRASGIPIVLINGHQPDVDAPSLSQDDRAAVELGVEHLRQLGHNRLGLAVGPSRYTPASRRSTAFAHAVERRPGLVGTAEHTQYTVEGGAAAAHVLLDGGVTGILCGSDVMAMGVVRAARQRGLRVPEDVSVIGSDDGMLAQYSDPPLTTIRQDVAGMSAAAVRALLEEIGGTPSPRREHLFAPELVVRRSTGPAPALRSAVAVENG</sequence>
<feature type="domain" description="HTH lacI-type" evidence="4">
    <location>
        <begin position="3"/>
        <end position="56"/>
    </location>
</feature>
<dbReference type="SUPFAM" id="SSF47413">
    <property type="entry name" value="lambda repressor-like DNA-binding domains"/>
    <property type="match status" value="1"/>
</dbReference>
<dbReference type="InterPro" id="IPR046335">
    <property type="entry name" value="LacI/GalR-like_sensor"/>
</dbReference>
<proteinExistence type="predicted"/>
<comment type="caution">
    <text evidence="5">The sequence shown here is derived from an EMBL/GenBank/DDBJ whole genome shotgun (WGS) entry which is preliminary data.</text>
</comment>
<keyword evidence="3" id="KW-0804">Transcription</keyword>
<protein>
    <submittedName>
        <fullName evidence="5">LacI family DNA-binding transcriptional regulator</fullName>
    </submittedName>
</protein>
<dbReference type="GO" id="GO:0003677">
    <property type="term" value="F:DNA binding"/>
    <property type="evidence" value="ECO:0007669"/>
    <property type="project" value="UniProtKB-KW"/>
</dbReference>
<evidence type="ECO:0000256" key="3">
    <source>
        <dbReference type="ARBA" id="ARBA00023163"/>
    </source>
</evidence>
<evidence type="ECO:0000256" key="1">
    <source>
        <dbReference type="ARBA" id="ARBA00023015"/>
    </source>
</evidence>
<evidence type="ECO:0000313" key="5">
    <source>
        <dbReference type="EMBL" id="MDO8106142.1"/>
    </source>
</evidence>
<dbReference type="CDD" id="cd01392">
    <property type="entry name" value="HTH_LacI"/>
    <property type="match status" value="1"/>
</dbReference>
<dbReference type="PROSITE" id="PS00356">
    <property type="entry name" value="HTH_LACI_1"/>
    <property type="match status" value="1"/>
</dbReference>
<dbReference type="InterPro" id="IPR000843">
    <property type="entry name" value="HTH_LacI"/>
</dbReference>
<keyword evidence="2 5" id="KW-0238">DNA-binding</keyword>
<organism evidence="5 6">
    <name type="scientific">Actinotalea lenta</name>
    <dbReference type="NCBI Taxonomy" id="3064654"/>
    <lineage>
        <taxon>Bacteria</taxon>
        <taxon>Bacillati</taxon>
        <taxon>Actinomycetota</taxon>
        <taxon>Actinomycetes</taxon>
        <taxon>Micrococcales</taxon>
        <taxon>Cellulomonadaceae</taxon>
        <taxon>Actinotalea</taxon>
    </lineage>
</organism>
<evidence type="ECO:0000259" key="4">
    <source>
        <dbReference type="PROSITE" id="PS50932"/>
    </source>
</evidence>
<accession>A0ABT9D5Q9</accession>
<dbReference type="Gene3D" id="3.40.50.2300">
    <property type="match status" value="2"/>
</dbReference>
<dbReference type="Gene3D" id="1.10.260.40">
    <property type="entry name" value="lambda repressor-like DNA-binding domains"/>
    <property type="match status" value="1"/>
</dbReference>
<dbReference type="Pfam" id="PF13377">
    <property type="entry name" value="Peripla_BP_3"/>
    <property type="match status" value="1"/>
</dbReference>
<dbReference type="SUPFAM" id="SSF53822">
    <property type="entry name" value="Periplasmic binding protein-like I"/>
    <property type="match status" value="1"/>
</dbReference>
<dbReference type="EMBL" id="JAUQYP010000001">
    <property type="protein sequence ID" value="MDO8106142.1"/>
    <property type="molecule type" value="Genomic_DNA"/>
</dbReference>
<evidence type="ECO:0000313" key="6">
    <source>
        <dbReference type="Proteomes" id="UP001232536"/>
    </source>
</evidence>
<keyword evidence="1" id="KW-0805">Transcription regulation</keyword>
<dbReference type="PRINTS" id="PR00036">
    <property type="entry name" value="HTHLACI"/>
</dbReference>
<dbReference type="PANTHER" id="PTHR30146:SF153">
    <property type="entry name" value="LACTOSE OPERON REPRESSOR"/>
    <property type="match status" value="1"/>
</dbReference>